<dbReference type="PANTHER" id="PTHR46363:SF1">
    <property type="entry name" value="DEOXYRIBONUCLEASE TATDN2-RELATED"/>
    <property type="match status" value="1"/>
</dbReference>
<dbReference type="Pfam" id="PF01026">
    <property type="entry name" value="TatD_DNase"/>
    <property type="match status" value="1"/>
</dbReference>
<reference evidence="3" key="2">
    <citation type="submission" date="2020-11" db="EMBL/GenBank/DDBJ databases">
        <authorList>
            <person name="McCartney M.A."/>
            <person name="Auch B."/>
            <person name="Kono T."/>
            <person name="Mallez S."/>
            <person name="Becker A."/>
            <person name="Gohl D.M."/>
            <person name="Silverstein K.A.T."/>
            <person name="Koren S."/>
            <person name="Bechman K.B."/>
            <person name="Herman A."/>
            <person name="Abrahante J.E."/>
            <person name="Garbe J."/>
        </authorList>
    </citation>
    <scope>NUCLEOTIDE SEQUENCE</scope>
    <source>
        <strain evidence="3">Duluth1</strain>
        <tissue evidence="3">Whole animal</tissue>
    </source>
</reference>
<dbReference type="Gene3D" id="3.20.20.140">
    <property type="entry name" value="Metal-dependent hydrolases"/>
    <property type="match status" value="1"/>
</dbReference>
<feature type="region of interest" description="Disordered" evidence="2">
    <location>
        <begin position="251"/>
        <end position="332"/>
    </location>
</feature>
<evidence type="ECO:0000256" key="1">
    <source>
        <dbReference type="ARBA" id="ARBA00009275"/>
    </source>
</evidence>
<gene>
    <name evidence="3" type="ORF">DPMN_048827</name>
</gene>
<dbReference type="SUPFAM" id="SSF51556">
    <property type="entry name" value="Metallo-dependent hydrolases"/>
    <property type="match status" value="1"/>
</dbReference>
<feature type="compositionally biased region" description="Basic and acidic residues" evidence="2">
    <location>
        <begin position="297"/>
        <end position="309"/>
    </location>
</feature>
<evidence type="ECO:0000313" key="3">
    <source>
        <dbReference type="EMBL" id="KAH3742093.1"/>
    </source>
</evidence>
<sequence length="806" mass="89085">MANNANMEREVRNLLGKGRLHPNPDQFAKDLELLAGSDRQLAKELLMEMVAMANGKINASTFTVKKTIKNWLMRLASSLDVYQAYSRQWISDNVWKLPQAKVSKVVPEYDSSRNRRDIREGVPTLRYLGNEVLDEENLLASTSDDDMDLGSDPGKLLESPRSMFSTGSVKEQPEAKQAGLYQGGVGRGLLPLMNQTTGMPISLGTVSLLQGVKTLGLARVSSPSESSGCMSGQAEPLQRSDACAGASLLTDADRPVEKEPVQRSKESVGASLPTDEQRPVGASFPTDKPRLVGASLPRDKQRPDVEGRRQGSHQPLVVRPSTSGVSRTAAEKNQEGELIVTIPGKRRREYEVLGESSSVVASSGPMKRQTRRGYKPCVVPGCTGPTGFVKLHAYKYHIPGVFDEHLPAFEDAVVRRRVAALRQAATWLLSKVATLDDLVKHVAMQKLLDGKDNTDISETQKEAMDGICNFLNVRVPETYQLVPPNIPAVLVHWKALVLIAASLQEDERKYWIETFGSPEGSAVEAALAVGPEAVDSHFHPDRLARRLGLRTGGPVEDILERGPVAEEERVSLKGGVAVYCDPATFPSAAYLARLPPSVGVAIGIHPRLANQSKETLDDWIGHMKHLVGKERVVGFGEIGLDLTEPEKDWHHQFQLVDRLLPSLKQRHVLVVHCRGMPGDSSTAAFMLLLHRMKSVSRIQRMHLHCFTGDSYVVEKWLEVFPETYFGFTNMVERFDRHQQEAVTRIHESRLLLETDAPYFPLPGNKWSSPNQIHRAARLVAEIRNVSLEAVLAATTENAIRLYGLRV</sequence>
<dbReference type="InterPro" id="IPR032466">
    <property type="entry name" value="Metal_Hydrolase"/>
</dbReference>
<dbReference type="EMBL" id="JAIWYP010000011">
    <property type="protein sequence ID" value="KAH3742093.1"/>
    <property type="molecule type" value="Genomic_DNA"/>
</dbReference>
<feature type="region of interest" description="Disordered" evidence="2">
    <location>
        <begin position="140"/>
        <end position="175"/>
    </location>
</feature>
<evidence type="ECO:0000313" key="4">
    <source>
        <dbReference type="Proteomes" id="UP000828390"/>
    </source>
</evidence>
<dbReference type="GO" id="GO:0016788">
    <property type="term" value="F:hydrolase activity, acting on ester bonds"/>
    <property type="evidence" value="ECO:0007669"/>
    <property type="project" value="InterPro"/>
</dbReference>
<feature type="compositionally biased region" description="Acidic residues" evidence="2">
    <location>
        <begin position="140"/>
        <end position="149"/>
    </location>
</feature>
<comment type="similarity">
    <text evidence="1">Belongs to the metallo-dependent hydrolases superfamily. TatD-type hydrolase family.</text>
</comment>
<comment type="caution">
    <text evidence="3">The sequence shown here is derived from an EMBL/GenBank/DDBJ whole genome shotgun (WGS) entry which is preliminary data.</text>
</comment>
<organism evidence="3 4">
    <name type="scientific">Dreissena polymorpha</name>
    <name type="common">Zebra mussel</name>
    <name type="synonym">Mytilus polymorpha</name>
    <dbReference type="NCBI Taxonomy" id="45954"/>
    <lineage>
        <taxon>Eukaryota</taxon>
        <taxon>Metazoa</taxon>
        <taxon>Spiralia</taxon>
        <taxon>Lophotrochozoa</taxon>
        <taxon>Mollusca</taxon>
        <taxon>Bivalvia</taxon>
        <taxon>Autobranchia</taxon>
        <taxon>Heteroconchia</taxon>
        <taxon>Euheterodonta</taxon>
        <taxon>Imparidentia</taxon>
        <taxon>Neoheterodontei</taxon>
        <taxon>Myida</taxon>
        <taxon>Dreissenoidea</taxon>
        <taxon>Dreissenidae</taxon>
        <taxon>Dreissena</taxon>
    </lineage>
</organism>
<evidence type="ECO:0000256" key="2">
    <source>
        <dbReference type="SAM" id="MobiDB-lite"/>
    </source>
</evidence>
<dbReference type="AlphaFoldDB" id="A0A9D4DAQ0"/>
<dbReference type="Proteomes" id="UP000828390">
    <property type="component" value="Unassembled WGS sequence"/>
</dbReference>
<feature type="compositionally biased region" description="Basic and acidic residues" evidence="2">
    <location>
        <begin position="251"/>
        <end position="266"/>
    </location>
</feature>
<protein>
    <submittedName>
        <fullName evidence="3">Uncharacterized protein</fullName>
    </submittedName>
</protein>
<reference evidence="3" key="1">
    <citation type="journal article" date="2019" name="bioRxiv">
        <title>The Genome of the Zebra Mussel, Dreissena polymorpha: A Resource for Invasive Species Research.</title>
        <authorList>
            <person name="McCartney M.A."/>
            <person name="Auch B."/>
            <person name="Kono T."/>
            <person name="Mallez S."/>
            <person name="Zhang Y."/>
            <person name="Obille A."/>
            <person name="Becker A."/>
            <person name="Abrahante J.E."/>
            <person name="Garbe J."/>
            <person name="Badalamenti J.P."/>
            <person name="Herman A."/>
            <person name="Mangelson H."/>
            <person name="Liachko I."/>
            <person name="Sullivan S."/>
            <person name="Sone E.D."/>
            <person name="Koren S."/>
            <person name="Silverstein K.A.T."/>
            <person name="Beckman K.B."/>
            <person name="Gohl D.M."/>
        </authorList>
    </citation>
    <scope>NUCLEOTIDE SEQUENCE</scope>
    <source>
        <strain evidence="3">Duluth1</strain>
        <tissue evidence="3">Whole animal</tissue>
    </source>
</reference>
<proteinExistence type="inferred from homology"/>
<dbReference type="PANTHER" id="PTHR46363">
    <property type="entry name" value="DEOXYRIBONUCLEASE TATDN2-RELATED"/>
    <property type="match status" value="1"/>
</dbReference>
<keyword evidence="4" id="KW-1185">Reference proteome</keyword>
<dbReference type="InterPro" id="IPR001130">
    <property type="entry name" value="TatD-like"/>
</dbReference>
<accession>A0A9D4DAQ0</accession>
<name>A0A9D4DAQ0_DREPO</name>